<proteinExistence type="predicted"/>
<dbReference type="AlphaFoldDB" id="A0A2V2WMM1"/>
<protein>
    <submittedName>
        <fullName evidence="3">Uncharacterized protein</fullName>
    </submittedName>
</protein>
<keyword evidence="2" id="KW-0472">Membrane</keyword>
<evidence type="ECO:0000313" key="4">
    <source>
        <dbReference type="Proteomes" id="UP000246078"/>
    </source>
</evidence>
<dbReference type="VEuPathDB" id="TriTrypDB:ECC02_006098"/>
<sequence length="174" mass="19160">MEKYRKYGDAATGINPFVLMRTPTTFSVVVAAVLFPLRLAGRCYFCWHSLCWIWRHISFSLFLVCRVCRGACLRHASGSFCGACSCSWQHWHHAGVAEGDGRWRTQQAAMQLRWQGTCGGCEHAVRGDMCVLEVAGRLPLCVVAFYIGGAAGANSGGDANKKKTDHEVVTTRSL</sequence>
<evidence type="ECO:0000256" key="1">
    <source>
        <dbReference type="SAM" id="MobiDB-lite"/>
    </source>
</evidence>
<accession>A0A2V2WMM1</accession>
<dbReference type="VEuPathDB" id="TriTrypDB:TCSYLVIO_006502"/>
<keyword evidence="2" id="KW-1133">Transmembrane helix</keyword>
<dbReference type="VEuPathDB" id="TriTrypDB:TCDM_03804"/>
<feature type="compositionally biased region" description="Basic and acidic residues" evidence="1">
    <location>
        <begin position="159"/>
        <end position="174"/>
    </location>
</feature>
<evidence type="ECO:0000313" key="3">
    <source>
        <dbReference type="EMBL" id="PWV09876.1"/>
    </source>
</evidence>
<reference evidence="3 4" key="1">
    <citation type="journal article" date="2018" name="Microb. Genom.">
        <title>Expanding an expanded genome: long-read sequencing of Trypanosoma cruzi.</title>
        <authorList>
            <person name="Berna L."/>
            <person name="Rodriguez M."/>
            <person name="Chiribao M.L."/>
            <person name="Parodi-Talice A."/>
            <person name="Pita S."/>
            <person name="Rijo G."/>
            <person name="Alvarez-Valin F."/>
            <person name="Robello C."/>
        </authorList>
    </citation>
    <scope>NUCLEOTIDE SEQUENCE [LARGE SCALE GENOMIC DNA]</scope>
    <source>
        <strain evidence="3 4">TCC</strain>
    </source>
</reference>
<dbReference type="VEuPathDB" id="TriTrypDB:TcG_05862"/>
<feature type="region of interest" description="Disordered" evidence="1">
    <location>
        <begin position="155"/>
        <end position="174"/>
    </location>
</feature>
<organism evidence="3 4">
    <name type="scientific">Trypanosoma cruzi</name>
    <dbReference type="NCBI Taxonomy" id="5693"/>
    <lineage>
        <taxon>Eukaryota</taxon>
        <taxon>Discoba</taxon>
        <taxon>Euglenozoa</taxon>
        <taxon>Kinetoplastea</taxon>
        <taxon>Metakinetoplastina</taxon>
        <taxon>Trypanosomatida</taxon>
        <taxon>Trypanosomatidae</taxon>
        <taxon>Trypanosoma</taxon>
        <taxon>Schizotrypanum</taxon>
    </lineage>
</organism>
<keyword evidence="2" id="KW-0812">Transmembrane</keyword>
<name>A0A2V2WMM1_TRYCR</name>
<evidence type="ECO:0000256" key="2">
    <source>
        <dbReference type="SAM" id="Phobius"/>
    </source>
</evidence>
<dbReference type="EMBL" id="PRFC01000074">
    <property type="protein sequence ID" value="PWV09876.1"/>
    <property type="molecule type" value="Genomic_DNA"/>
</dbReference>
<dbReference type="VEuPathDB" id="TriTrypDB:TcCLB.509029.30"/>
<comment type="caution">
    <text evidence="3">The sequence shown here is derived from an EMBL/GenBank/DDBJ whole genome shotgun (WGS) entry which is preliminary data.</text>
</comment>
<dbReference type="VEuPathDB" id="TriTrypDB:TcCL_NonESM04140"/>
<gene>
    <name evidence="3" type="ORF">C3747_74g114</name>
</gene>
<dbReference type="Proteomes" id="UP000246078">
    <property type="component" value="Unassembled WGS sequence"/>
</dbReference>
<dbReference type="VEuPathDB" id="TriTrypDB:BCY84_01348"/>
<feature type="transmembrane region" description="Helical" evidence="2">
    <location>
        <begin position="20"/>
        <end position="37"/>
    </location>
</feature>
<dbReference type="VEuPathDB" id="TriTrypDB:C4B63_27g216"/>
<dbReference type="VEuPathDB" id="TriTrypDB:C3747_74g114"/>